<organism evidence="2 3">
    <name type="scientific">Blepharisma stoltei</name>
    <dbReference type="NCBI Taxonomy" id="1481888"/>
    <lineage>
        <taxon>Eukaryota</taxon>
        <taxon>Sar</taxon>
        <taxon>Alveolata</taxon>
        <taxon>Ciliophora</taxon>
        <taxon>Postciliodesmatophora</taxon>
        <taxon>Heterotrichea</taxon>
        <taxon>Heterotrichida</taxon>
        <taxon>Blepharismidae</taxon>
        <taxon>Blepharisma</taxon>
    </lineage>
</organism>
<reference evidence="2" key="1">
    <citation type="submission" date="2021-09" db="EMBL/GenBank/DDBJ databases">
        <authorList>
            <consortium name="AG Swart"/>
            <person name="Singh M."/>
            <person name="Singh A."/>
            <person name="Seah K."/>
            <person name="Emmerich C."/>
        </authorList>
    </citation>
    <scope>NUCLEOTIDE SEQUENCE</scope>
    <source>
        <strain evidence="2">ATCC30299</strain>
    </source>
</reference>
<evidence type="ECO:0000313" key="2">
    <source>
        <dbReference type="EMBL" id="CAG9328833.1"/>
    </source>
</evidence>
<protein>
    <submittedName>
        <fullName evidence="2">Uncharacterized protein</fullName>
    </submittedName>
</protein>
<dbReference type="EMBL" id="CAJZBQ010000046">
    <property type="protein sequence ID" value="CAG9328833.1"/>
    <property type="molecule type" value="Genomic_DNA"/>
</dbReference>
<sequence>MNFSSRNALTGKRLLNPENQSSTSPPKYSDISRLPHRWKTDKINFSTIDVSELLGNKKIIQSPPRTDFNVPDYPLRRIRKGVSGWDWKTEADETFESFSRPERSSISCKPTRDSFSVIFPSRNSKIYQSQRKPSPDILENIPIREFNRKTDRLSTYSEAMLKAKQLFKGINR</sequence>
<accession>A0AAU9JS56</accession>
<feature type="region of interest" description="Disordered" evidence="1">
    <location>
        <begin position="1"/>
        <end position="33"/>
    </location>
</feature>
<keyword evidence="3" id="KW-1185">Reference proteome</keyword>
<proteinExistence type="predicted"/>
<dbReference type="Proteomes" id="UP001162131">
    <property type="component" value="Unassembled WGS sequence"/>
</dbReference>
<evidence type="ECO:0000256" key="1">
    <source>
        <dbReference type="SAM" id="MobiDB-lite"/>
    </source>
</evidence>
<name>A0AAU9JS56_9CILI</name>
<comment type="caution">
    <text evidence="2">The sequence shown here is derived from an EMBL/GenBank/DDBJ whole genome shotgun (WGS) entry which is preliminary data.</text>
</comment>
<evidence type="ECO:0000313" key="3">
    <source>
        <dbReference type="Proteomes" id="UP001162131"/>
    </source>
</evidence>
<gene>
    <name evidence="2" type="ORF">BSTOLATCC_MIC46823</name>
</gene>
<dbReference type="AlphaFoldDB" id="A0AAU9JS56"/>
<feature type="compositionally biased region" description="Polar residues" evidence="1">
    <location>
        <begin position="17"/>
        <end position="26"/>
    </location>
</feature>